<comment type="caution">
    <text evidence="2">The sequence shown here is derived from an EMBL/GenBank/DDBJ whole genome shotgun (WGS) entry which is preliminary data.</text>
</comment>
<gene>
    <name evidence="2" type="ORF">A2Z21_04695</name>
</gene>
<dbReference type="AlphaFoldDB" id="A0A1F5UV98"/>
<evidence type="ECO:0000259" key="1">
    <source>
        <dbReference type="PROSITE" id="PS50042"/>
    </source>
</evidence>
<dbReference type="InterPro" id="IPR018488">
    <property type="entry name" value="cNMP-bd_CS"/>
</dbReference>
<dbReference type="Pfam" id="PF00027">
    <property type="entry name" value="cNMP_binding"/>
    <property type="match status" value="1"/>
</dbReference>
<evidence type="ECO:0000313" key="2">
    <source>
        <dbReference type="EMBL" id="OGF55086.1"/>
    </source>
</evidence>
<accession>A0A1F5UV98</accession>
<organism evidence="2 3">
    <name type="scientific">Fraserbacteria sp. (strain RBG_16_55_9)</name>
    <dbReference type="NCBI Taxonomy" id="1817864"/>
    <lineage>
        <taxon>Bacteria</taxon>
        <taxon>Candidatus Fraseribacteriota</taxon>
    </lineage>
</organism>
<dbReference type="CDD" id="cd00038">
    <property type="entry name" value="CAP_ED"/>
    <property type="match status" value="1"/>
</dbReference>
<dbReference type="STRING" id="1817864.A2Z21_04695"/>
<dbReference type="InterPro" id="IPR018490">
    <property type="entry name" value="cNMP-bd_dom_sf"/>
</dbReference>
<dbReference type="EMBL" id="MFGX01000064">
    <property type="protein sequence ID" value="OGF55086.1"/>
    <property type="molecule type" value="Genomic_DNA"/>
</dbReference>
<evidence type="ECO:0000313" key="3">
    <source>
        <dbReference type="Proteomes" id="UP000179157"/>
    </source>
</evidence>
<name>A0A1F5UV98_FRAXR</name>
<dbReference type="Gene3D" id="2.60.120.10">
    <property type="entry name" value="Jelly Rolls"/>
    <property type="match status" value="1"/>
</dbReference>
<dbReference type="PANTHER" id="PTHR23011:SF28">
    <property type="entry name" value="CYCLIC NUCLEOTIDE-BINDING DOMAIN CONTAINING PROTEIN"/>
    <property type="match status" value="1"/>
</dbReference>
<dbReference type="SUPFAM" id="SSF51206">
    <property type="entry name" value="cAMP-binding domain-like"/>
    <property type="match status" value="1"/>
</dbReference>
<dbReference type="PRINTS" id="PR00103">
    <property type="entry name" value="CAMPKINASE"/>
</dbReference>
<protein>
    <recommendedName>
        <fullName evidence="1">Cyclic nucleotide-binding domain-containing protein</fullName>
    </recommendedName>
</protein>
<dbReference type="PROSITE" id="PS50042">
    <property type="entry name" value="CNMP_BINDING_3"/>
    <property type="match status" value="1"/>
</dbReference>
<dbReference type="InterPro" id="IPR014710">
    <property type="entry name" value="RmlC-like_jellyroll"/>
</dbReference>
<proteinExistence type="predicted"/>
<feature type="domain" description="Cyclic nucleotide-binding" evidence="1">
    <location>
        <begin position="15"/>
        <end position="131"/>
    </location>
</feature>
<dbReference type="PROSITE" id="PS00889">
    <property type="entry name" value="CNMP_BINDING_2"/>
    <property type="match status" value="1"/>
</dbReference>
<dbReference type="Proteomes" id="UP000179157">
    <property type="component" value="Unassembled WGS sequence"/>
</dbReference>
<dbReference type="SMART" id="SM00100">
    <property type="entry name" value="cNMP"/>
    <property type="match status" value="1"/>
</dbReference>
<dbReference type="InterPro" id="IPR000595">
    <property type="entry name" value="cNMP-bd_dom"/>
</dbReference>
<sequence>MASAEVVKLLKGTPMFGQFTEKELDAVLRTAKQRVFEPGSTIVREGDPGGVGFYLITSGQVEVRKGKKAVLKLGVGEFFGEMALIDEAPRSADVVALEKTDCLMLTRWDLRGLIATYPDIALKMLTELARRLRNTTQALSE</sequence>
<dbReference type="PANTHER" id="PTHR23011">
    <property type="entry name" value="CYCLIC NUCLEOTIDE-BINDING DOMAIN CONTAINING PROTEIN"/>
    <property type="match status" value="1"/>
</dbReference>
<reference evidence="2 3" key="1">
    <citation type="journal article" date="2016" name="Nat. Commun.">
        <title>Thousands of microbial genomes shed light on interconnected biogeochemical processes in an aquifer system.</title>
        <authorList>
            <person name="Anantharaman K."/>
            <person name="Brown C.T."/>
            <person name="Hug L.A."/>
            <person name="Sharon I."/>
            <person name="Castelle C.J."/>
            <person name="Probst A.J."/>
            <person name="Thomas B.C."/>
            <person name="Singh A."/>
            <person name="Wilkins M.J."/>
            <person name="Karaoz U."/>
            <person name="Brodie E.L."/>
            <person name="Williams K.H."/>
            <person name="Hubbard S.S."/>
            <person name="Banfield J.F."/>
        </authorList>
    </citation>
    <scope>NUCLEOTIDE SEQUENCE [LARGE SCALE GENOMIC DNA]</scope>
    <source>
        <strain evidence="3">RBG_16_55_9</strain>
    </source>
</reference>